<gene>
    <name evidence="6" type="ORF">H8S33_13410</name>
</gene>
<feature type="transmembrane region" description="Helical" evidence="5">
    <location>
        <begin position="409"/>
        <end position="428"/>
    </location>
</feature>
<evidence type="ECO:0000256" key="2">
    <source>
        <dbReference type="ARBA" id="ARBA00005278"/>
    </source>
</evidence>
<comment type="subcellular location">
    <subcellularLocation>
        <location evidence="4">Cell membrane</location>
    </subcellularLocation>
    <subcellularLocation>
        <location evidence="1">Membrane</location>
        <topology evidence="1">Multi-pass membrane protein</topology>
    </subcellularLocation>
</comment>
<reference evidence="6" key="1">
    <citation type="submission" date="2020-08" db="EMBL/GenBank/DDBJ databases">
        <title>Genome public.</title>
        <authorList>
            <person name="Liu C."/>
            <person name="Sun Q."/>
        </authorList>
    </citation>
    <scope>NUCLEOTIDE SEQUENCE</scope>
    <source>
        <strain evidence="6">BX22</strain>
    </source>
</reference>
<dbReference type="GO" id="GO:0005886">
    <property type="term" value="C:plasma membrane"/>
    <property type="evidence" value="ECO:0007669"/>
    <property type="project" value="UniProtKB-SubCell"/>
</dbReference>
<dbReference type="PANTHER" id="PTHR22550">
    <property type="entry name" value="SPORE GERMINATION PROTEIN"/>
    <property type="match status" value="1"/>
</dbReference>
<accession>A0A923RL61</accession>
<dbReference type="Pfam" id="PF03323">
    <property type="entry name" value="GerA"/>
    <property type="match status" value="1"/>
</dbReference>
<comment type="similarity">
    <text evidence="2 4">Belongs to the GerABKA family.</text>
</comment>
<comment type="caution">
    <text evidence="6">The sequence shown here is derived from an EMBL/GenBank/DDBJ whole genome shotgun (WGS) entry which is preliminary data.</text>
</comment>
<dbReference type="RefSeq" id="WP_186870517.1">
    <property type="nucleotide sequence ID" value="NZ_JACOOL010000010.1"/>
</dbReference>
<name>A0A923RL61_9BACI</name>
<dbReference type="EMBL" id="JACOOL010000010">
    <property type="protein sequence ID" value="MBC5637807.1"/>
    <property type="molecule type" value="Genomic_DNA"/>
</dbReference>
<dbReference type="InterPro" id="IPR050768">
    <property type="entry name" value="UPF0353/GerABKA_families"/>
</dbReference>
<feature type="transmembrane region" description="Helical" evidence="5">
    <location>
        <begin position="440"/>
        <end position="465"/>
    </location>
</feature>
<evidence type="ECO:0000256" key="5">
    <source>
        <dbReference type="SAM" id="Phobius"/>
    </source>
</evidence>
<organism evidence="6 7">
    <name type="scientific">Ornithinibacillus hominis</name>
    <dbReference type="NCBI Taxonomy" id="2763055"/>
    <lineage>
        <taxon>Bacteria</taxon>
        <taxon>Bacillati</taxon>
        <taxon>Bacillota</taxon>
        <taxon>Bacilli</taxon>
        <taxon>Bacillales</taxon>
        <taxon>Bacillaceae</taxon>
        <taxon>Ornithinibacillus</taxon>
    </lineage>
</organism>
<evidence type="ECO:0000256" key="3">
    <source>
        <dbReference type="ARBA" id="ARBA00023136"/>
    </source>
</evidence>
<sequence>MIKRRRHTKKKKDLPFIEKHVEEYPQRISKNLYENRHLVLTILGNSSDIITREIDLTFPHQTKAMIIFMDELVDKETVQHYLLDPIINHLHRNEIVDDLNEAATIYKHIMKSITSAELTEIDTINQLLDHLLTGDTILLVDGFELGIAVGSKGGSERSVEPPTTQQVVRGPKDSFTESISVNTALLRKRIKDPNFWLESSTHGRKTKTKVVIAYIHGIVTPGIVEEVKARLEKIDIDSILESGYIEELIQDETYTPFPTILNSERPDTICAGLLEGRVAILVDGTPFVLLVPALFADFFKSSEDYYQRSDIASLIRIIRYISFFLALLTPSVYIALTTFHQEMIPTTLLVSLAAQREGIPFPALIEALIMELTFELLREAGVRLPSTVGSAISIVGALVIGQAAVDAGIVSATMVIVVSLTAISSFVFPNYNLAISVRMLRFLFMILAATFGLFGIFIGLLLLALHLTSLRSFGIPYLSPFAPYISSDQQDAIIRLPRWKLLFRSRLVNQKNTKRSTLRTPKPPENS</sequence>
<keyword evidence="7" id="KW-1185">Reference proteome</keyword>
<dbReference type="GO" id="GO:0009847">
    <property type="term" value="P:spore germination"/>
    <property type="evidence" value="ECO:0007669"/>
    <property type="project" value="UniProtKB-UniRule"/>
</dbReference>
<evidence type="ECO:0000256" key="4">
    <source>
        <dbReference type="PIRNR" id="PIRNR005690"/>
    </source>
</evidence>
<feature type="transmembrane region" description="Helical" evidence="5">
    <location>
        <begin position="317"/>
        <end position="339"/>
    </location>
</feature>
<keyword evidence="5" id="KW-0812">Transmembrane</keyword>
<dbReference type="InterPro" id="IPR004995">
    <property type="entry name" value="Spore_Ger"/>
</dbReference>
<dbReference type="PANTHER" id="PTHR22550:SF5">
    <property type="entry name" value="LEUCINE ZIPPER PROTEIN 4"/>
    <property type="match status" value="1"/>
</dbReference>
<evidence type="ECO:0000256" key="1">
    <source>
        <dbReference type="ARBA" id="ARBA00004141"/>
    </source>
</evidence>
<evidence type="ECO:0000313" key="7">
    <source>
        <dbReference type="Proteomes" id="UP000637359"/>
    </source>
</evidence>
<dbReference type="AlphaFoldDB" id="A0A923RL61"/>
<dbReference type="Proteomes" id="UP000637359">
    <property type="component" value="Unassembled WGS sequence"/>
</dbReference>
<proteinExistence type="inferred from homology"/>
<protein>
    <submittedName>
        <fullName evidence="6">Spore germination protein</fullName>
    </submittedName>
</protein>
<keyword evidence="5" id="KW-1133">Transmembrane helix</keyword>
<dbReference type="PIRSF" id="PIRSF005690">
    <property type="entry name" value="GerBA"/>
    <property type="match status" value="1"/>
</dbReference>
<keyword evidence="3 4" id="KW-0472">Membrane</keyword>
<evidence type="ECO:0000313" key="6">
    <source>
        <dbReference type="EMBL" id="MBC5637807.1"/>
    </source>
</evidence>